<gene>
    <name evidence="1" type="ORF">BH720_002415</name>
</gene>
<dbReference type="Proteomes" id="UP000095472">
    <property type="component" value="Chromosome"/>
</dbReference>
<dbReference type="EMBL" id="CP182909">
    <property type="protein sequence ID" value="XPM64825.1"/>
    <property type="molecule type" value="Genomic_DNA"/>
</dbReference>
<reference evidence="1 2" key="1">
    <citation type="journal article" date="2016" name="Genome Announc.">
        <title>Draft Genome Sequence of the Thermotolerant Cyanobacterium Desertifilum sp. IPPAS B-1220.</title>
        <authorList>
            <person name="Mironov K.S."/>
            <person name="Sinetova M.A."/>
            <person name="Bolatkhan K."/>
            <person name="Zayadan B.K."/>
            <person name="Ustinova V.V."/>
            <person name="Kupriyanova E.V."/>
            <person name="Skrypnik A.N."/>
            <person name="Gogoleva N.E."/>
            <person name="Gogolev Y.V."/>
            <person name="Los D.A."/>
        </authorList>
    </citation>
    <scope>NUCLEOTIDE SEQUENCE [LARGE SCALE GENOMIC DNA]</scope>
    <source>
        <strain evidence="1 2">IPPAS B-1220</strain>
    </source>
</reference>
<organism evidence="1 2">
    <name type="scientific">Desertifilum tharense IPPAS B-1220</name>
    <dbReference type="NCBI Taxonomy" id="1781255"/>
    <lineage>
        <taxon>Bacteria</taxon>
        <taxon>Bacillati</taxon>
        <taxon>Cyanobacteriota</taxon>
        <taxon>Cyanophyceae</taxon>
        <taxon>Desertifilales</taxon>
        <taxon>Desertifilaceae</taxon>
        <taxon>Desertifilum</taxon>
    </lineage>
</organism>
<protein>
    <submittedName>
        <fullName evidence="1">Uncharacterized protein</fullName>
    </submittedName>
</protein>
<proteinExistence type="predicted"/>
<evidence type="ECO:0000313" key="2">
    <source>
        <dbReference type="Proteomes" id="UP000095472"/>
    </source>
</evidence>
<keyword evidence="2" id="KW-1185">Reference proteome</keyword>
<evidence type="ECO:0000313" key="1">
    <source>
        <dbReference type="EMBL" id="XPM64825.1"/>
    </source>
</evidence>
<name>A0ACD5GVA7_9CYAN</name>
<sequence length="192" mass="22429">MKSLIYKTFQKCKSKNDRERNNSVTDLCFILEMRTWNLSEDERINRYGELVDQKNIKLKINELDESEIVKFISQEIFERKANNDSLTISLLFTLGQASDKIALKPLTNIIKQLLKDFDENETYHSLISLEKLLFFNENLSLSSKKETIDMTNLLTDISRKILLLQPISHNDLESTSLRLLARLVLLLNNDFI</sequence>
<accession>A0ACD5GVA7</accession>